<accession>A0A178ZNE2</accession>
<organism evidence="2 3">
    <name type="scientific">Fonsecaea erecta</name>
    <dbReference type="NCBI Taxonomy" id="1367422"/>
    <lineage>
        <taxon>Eukaryota</taxon>
        <taxon>Fungi</taxon>
        <taxon>Dikarya</taxon>
        <taxon>Ascomycota</taxon>
        <taxon>Pezizomycotina</taxon>
        <taxon>Eurotiomycetes</taxon>
        <taxon>Chaetothyriomycetidae</taxon>
        <taxon>Chaetothyriales</taxon>
        <taxon>Herpotrichiellaceae</taxon>
        <taxon>Fonsecaea</taxon>
    </lineage>
</organism>
<dbReference type="PANTHER" id="PTHR38111:SF2">
    <property type="entry name" value="FINGER DOMAIN PROTEIN, PUTATIVE (AFU_ORTHOLOGUE AFUA_1G01560)-RELATED"/>
    <property type="match status" value="1"/>
</dbReference>
<dbReference type="Proteomes" id="UP000078343">
    <property type="component" value="Unassembled WGS sequence"/>
</dbReference>
<dbReference type="OrthoDB" id="3525185at2759"/>
<proteinExistence type="predicted"/>
<reference evidence="2 3" key="1">
    <citation type="submission" date="2016-04" db="EMBL/GenBank/DDBJ databases">
        <title>Draft genome of Fonsecaea erecta CBS 125763.</title>
        <authorList>
            <person name="Weiss V.A."/>
            <person name="Vicente V.A."/>
            <person name="Raittz R.T."/>
            <person name="Moreno L.F."/>
            <person name="De Souza E.M."/>
            <person name="Pedrosa F.O."/>
            <person name="Steffens M.B."/>
            <person name="Faoro H."/>
            <person name="Tadra-Sfeir M.Z."/>
            <person name="Najafzadeh M.J."/>
            <person name="Felipe M.S."/>
            <person name="Teixeira M."/>
            <person name="Sun J."/>
            <person name="Xi L."/>
            <person name="Gomes R."/>
            <person name="De Azevedo C.M."/>
            <person name="Salgado C.G."/>
            <person name="Da Silva M.B."/>
            <person name="Nascimento M.F."/>
            <person name="Queiroz-Telles F."/>
            <person name="Attili D.S."/>
            <person name="Gorbushina A."/>
        </authorList>
    </citation>
    <scope>NUCLEOTIDE SEQUENCE [LARGE SCALE GENOMIC DNA]</scope>
    <source>
        <strain evidence="2 3">CBS 125763</strain>
    </source>
</reference>
<feature type="compositionally biased region" description="Polar residues" evidence="1">
    <location>
        <begin position="82"/>
        <end position="92"/>
    </location>
</feature>
<dbReference type="AlphaFoldDB" id="A0A178ZNE2"/>
<feature type="region of interest" description="Disordered" evidence="1">
    <location>
        <begin position="52"/>
        <end position="92"/>
    </location>
</feature>
<keyword evidence="3" id="KW-1185">Reference proteome</keyword>
<evidence type="ECO:0008006" key="4">
    <source>
        <dbReference type="Google" id="ProtNLM"/>
    </source>
</evidence>
<dbReference type="EMBL" id="LVYI01000003">
    <property type="protein sequence ID" value="OAP61338.1"/>
    <property type="molecule type" value="Genomic_DNA"/>
</dbReference>
<name>A0A178ZNE2_9EURO</name>
<evidence type="ECO:0000313" key="3">
    <source>
        <dbReference type="Proteomes" id="UP000078343"/>
    </source>
</evidence>
<gene>
    <name evidence="2" type="ORF">AYL99_03541</name>
</gene>
<evidence type="ECO:0000313" key="2">
    <source>
        <dbReference type="EMBL" id="OAP61338.1"/>
    </source>
</evidence>
<dbReference type="PANTHER" id="PTHR38111">
    <property type="entry name" value="ZN(2)-C6 FUNGAL-TYPE DOMAIN-CONTAINING PROTEIN-RELATED"/>
    <property type="match status" value="1"/>
</dbReference>
<evidence type="ECO:0000256" key="1">
    <source>
        <dbReference type="SAM" id="MobiDB-lite"/>
    </source>
</evidence>
<sequence length="538" mass="59825">MSPTSLVLEPMADTRGVPDEARPTCKRCEKAGYACAGYERKLEMRFHTFADQAESAMSTPPKTSKDLPPTTTPGGVPENLVLRSNESPPGSSSLPQELSFVAFRDNIQFSYLFDNFVWSSYGSPWLQMSAEGKLDALSLEACRAFSLSIFGRHHRQAEIEVTGAIHYDKTVRALSTRLSNVGAPGSENLIVPIMILLMHSSSTPDPQASAFHIQGLLKLIQICGPERFATGPLRFAFESCRATLVTVSLITKTRTFLEQPEWLSEPWATCGEYNKNPQNRLVDILVHIPGFLQDQAQLEQAPSEQFRLELVQRIEYQIAKAHNWRWQWEEMNPTVAWEVDPETLLPADNGLLALEPRPVRKVLVFSSFAKAAELSLYNAVLLFLLGLLWTLKPTAAQPSPPSVRVAPAPSALFLPGDSIDSLVEPAVEICRAFEFQLLAAKTSRDSALFWLFPLGLASMALEDHADYLAWIRNMLDASQVTRGYGTGGNTFGFGFYRLPKIRRKRSAANDHRPLIQPQYDSDAIRQLSEGSSSPDELL</sequence>
<dbReference type="GeneID" id="30007710"/>
<dbReference type="InterPro" id="IPR053178">
    <property type="entry name" value="Osmoadaptation_assoc"/>
</dbReference>
<dbReference type="STRING" id="1367422.A0A178ZNE2"/>
<protein>
    <recommendedName>
        <fullName evidence="4">Zn(2)-C6 fungal-type domain-containing protein</fullName>
    </recommendedName>
</protein>
<comment type="caution">
    <text evidence="2">The sequence shown here is derived from an EMBL/GenBank/DDBJ whole genome shotgun (WGS) entry which is preliminary data.</text>
</comment>
<dbReference type="RefSeq" id="XP_018694705.1">
    <property type="nucleotide sequence ID" value="XM_018835055.1"/>
</dbReference>